<dbReference type="Proteomes" id="UP000198601">
    <property type="component" value="Unassembled WGS sequence"/>
</dbReference>
<dbReference type="RefSeq" id="WP_174551242.1">
    <property type="nucleotide sequence ID" value="NZ_FMTT01000016.1"/>
</dbReference>
<name>A0A1G4RLQ0_9BACL</name>
<keyword evidence="2" id="KW-1185">Reference proteome</keyword>
<reference evidence="2" key="1">
    <citation type="submission" date="2016-10" db="EMBL/GenBank/DDBJ databases">
        <authorList>
            <person name="Varghese N."/>
            <person name="Submissions S."/>
        </authorList>
    </citation>
    <scope>NUCLEOTIDE SEQUENCE [LARGE SCALE GENOMIC DNA]</scope>
    <source>
        <strain evidence="2">CGMCC 1.8946</strain>
    </source>
</reference>
<protein>
    <recommendedName>
        <fullName evidence="3">Prophage tail endopeptidase domain-containing protein</fullName>
    </recommendedName>
</protein>
<gene>
    <name evidence="1" type="ORF">SAMN04487970_101699</name>
</gene>
<dbReference type="EMBL" id="FMTT01000016">
    <property type="protein sequence ID" value="SCW57435.1"/>
    <property type="molecule type" value="Genomic_DNA"/>
</dbReference>
<sequence>MSNATIIQTRDTIFIGSDSATSVLIDEILYRHDTIAKKLYHIDDMVIFCSGELDYCYRVIEKFLLQDIRNVESLKNLIVQSHNGQVIEVVVCEHNGEQTVLHQLSSYNNFLPTCYSDIPRGGVNLLTAGIRTKESYEIACKNLTEGKNVTDIYREVFDNISFEGVGGMLTVYRINRSGINTYLTHKIKEKSVINHLNPDVLLDYFQKHLHLVVGERIYGKVVSGVNLAIEDEHGIVKWQGSKGEIFNRAGKLVMKMGLVEEKPPNTRECFGLQAFNDITKVSLTDCKGIAVERKNNDATRFPSGWEKVLWAGIDGTLYTHDLVAEEIKIVNNVGKTILDAENNYLDLGDFEKIAMDNKFSTLEKLQVITELYKIEASYKRMLEQAEKYKTSQRDDVFDTSAQFFKKAPSMTNLYSTTPLTNAYNALVTYMEQFMKITSKSPLNIDVNDPLTEKTSDIADRSEFILKFKNYYDAEKDLRNKIEDSQFYSGLNMGQFYNNVVIGNHGFIALRNDGKYRAWLNATNGLALQKWENNRWTNKVYASIGNTTYEDGTLIAEDLVAKRLRIETKQGGVLLDAAALNFDFTVLDSIILDDVIVATEKITLANQYKSITKQYTTLKDQINRYTTTIYNDRDSSYYGLDDAKNQLVAAGNELVSSYNALTAYMNPVFANMNATTHIVNDLHSTRTAFHQMWENFYKAYEGARAKLADFLEKSSLQLGRNYNNTVIDAQNGVVVTRGNMLHRTIMNATEGISIEANIGSASSPNWIKKFYAGLDGKLYAEDLMAIRLRILSDKGDMLIDGNDRVLYLNKFDIRGANTITAEHIVTNTITADDGYIASLTVDHLKTLPKDANVGDYVDYIDIKKNEARWITGKVKSKDQAKDSKGNKLYWKDADKKYLTTEVTSHVAYNYDLDYSDKLKFAFKDSGIASYPYSVWGAGDGFIENTPDYRDSARGYLYKTSTEFIFRYNASGNGDLREVKLYDLGVDIISKKGEIKLNGSEVKVMSNNGSIQLSHALGTSIEISEAGDVIKLEHANGSKVKIDNNGLTVEVNGDINLNATGSIKLTGSRIDLN</sequence>
<accession>A0A1G4RLQ0</accession>
<dbReference type="AlphaFoldDB" id="A0A1G4RLQ0"/>
<proteinExistence type="predicted"/>
<evidence type="ECO:0000313" key="1">
    <source>
        <dbReference type="EMBL" id="SCW57435.1"/>
    </source>
</evidence>
<evidence type="ECO:0000313" key="2">
    <source>
        <dbReference type="Proteomes" id="UP000198601"/>
    </source>
</evidence>
<evidence type="ECO:0008006" key="3">
    <source>
        <dbReference type="Google" id="ProtNLM"/>
    </source>
</evidence>
<organism evidence="1 2">
    <name type="scientific">Paenibacillus tianmuensis</name>
    <dbReference type="NCBI Taxonomy" id="624147"/>
    <lineage>
        <taxon>Bacteria</taxon>
        <taxon>Bacillati</taxon>
        <taxon>Bacillota</taxon>
        <taxon>Bacilli</taxon>
        <taxon>Bacillales</taxon>
        <taxon>Paenibacillaceae</taxon>
        <taxon>Paenibacillus</taxon>
    </lineage>
</organism>
<dbReference type="STRING" id="624147.SAMN04487970_101699"/>